<dbReference type="Proteomes" id="UP001596138">
    <property type="component" value="Unassembled WGS sequence"/>
</dbReference>
<gene>
    <name evidence="3" type="ORF">ACFQGU_14760</name>
</gene>
<protein>
    <submittedName>
        <fullName evidence="3">Uncharacterized protein</fullName>
    </submittedName>
</protein>
<evidence type="ECO:0000313" key="4">
    <source>
        <dbReference type="Proteomes" id="UP001596138"/>
    </source>
</evidence>
<name>A0ABW1T495_9ACTN</name>
<dbReference type="Pfam" id="PF26572">
    <property type="entry name" value="DUF8185"/>
    <property type="match status" value="1"/>
</dbReference>
<dbReference type="Pfam" id="PF26035">
    <property type="entry name" value="DUF8010"/>
    <property type="match status" value="1"/>
</dbReference>
<keyword evidence="4" id="KW-1185">Reference proteome</keyword>
<sequence length="218" mass="22796">MTTLRLAKDEVAYLAAYLGRLVSWDERSAVRLQARGGVVGVYGPSPMDVLVLVALPLVHPVEDSIDTTVSAGRLRDVIGDVARLAPETDVVIPDPVTGSASLAVLPPRTPWSPGERGMAGDVTPKVDAAVAAFRAAVPSNGSFHAELVAEAAWDAAGWGGVPMRALHAARLLGFLTHPGARIETGTTTGWKRLVTPAGQVFVRNSAGPVRLSVVPTSR</sequence>
<accession>A0ABW1T495</accession>
<dbReference type="InterPro" id="IPR058323">
    <property type="entry name" value="DUF8010"/>
</dbReference>
<evidence type="ECO:0000259" key="2">
    <source>
        <dbReference type="Pfam" id="PF26572"/>
    </source>
</evidence>
<dbReference type="InterPro" id="IPR058498">
    <property type="entry name" value="DUF8185"/>
</dbReference>
<feature type="domain" description="DUF8185" evidence="2">
    <location>
        <begin position="106"/>
        <end position="206"/>
    </location>
</feature>
<evidence type="ECO:0000259" key="1">
    <source>
        <dbReference type="Pfam" id="PF26035"/>
    </source>
</evidence>
<feature type="domain" description="DUF8010" evidence="1">
    <location>
        <begin position="3"/>
        <end position="100"/>
    </location>
</feature>
<evidence type="ECO:0000313" key="3">
    <source>
        <dbReference type="EMBL" id="MFC6239142.1"/>
    </source>
</evidence>
<reference evidence="4" key="1">
    <citation type="journal article" date="2019" name="Int. J. Syst. Evol. Microbiol.">
        <title>The Global Catalogue of Microorganisms (GCM) 10K type strain sequencing project: providing services to taxonomists for standard genome sequencing and annotation.</title>
        <authorList>
            <consortium name="The Broad Institute Genomics Platform"/>
            <consortium name="The Broad Institute Genome Sequencing Center for Infectious Disease"/>
            <person name="Wu L."/>
            <person name="Ma J."/>
        </authorList>
    </citation>
    <scope>NUCLEOTIDE SEQUENCE [LARGE SCALE GENOMIC DNA]</scope>
    <source>
        <strain evidence="4">CGMCC 4.7317</strain>
    </source>
</reference>
<comment type="caution">
    <text evidence="3">The sequence shown here is derived from an EMBL/GenBank/DDBJ whole genome shotgun (WGS) entry which is preliminary data.</text>
</comment>
<dbReference type="EMBL" id="JBHSTI010000008">
    <property type="protein sequence ID" value="MFC6239142.1"/>
    <property type="molecule type" value="Genomic_DNA"/>
</dbReference>
<proteinExistence type="predicted"/>
<dbReference type="RefSeq" id="WP_386767955.1">
    <property type="nucleotide sequence ID" value="NZ_JBHSTI010000008.1"/>
</dbReference>
<organism evidence="3 4">
    <name type="scientific">Longivirga aurantiaca</name>
    <dbReference type="NCBI Taxonomy" id="1837743"/>
    <lineage>
        <taxon>Bacteria</taxon>
        <taxon>Bacillati</taxon>
        <taxon>Actinomycetota</taxon>
        <taxon>Actinomycetes</taxon>
        <taxon>Sporichthyales</taxon>
        <taxon>Sporichthyaceae</taxon>
        <taxon>Longivirga</taxon>
    </lineage>
</organism>